<dbReference type="RefSeq" id="WP_281999712.1">
    <property type="nucleotide sequence ID" value="NZ_AP027151.1"/>
</dbReference>
<keyword evidence="5 7" id="KW-1133">Transmembrane helix</keyword>
<dbReference type="Pfam" id="PF07690">
    <property type="entry name" value="MFS_1"/>
    <property type="match status" value="1"/>
</dbReference>
<evidence type="ECO:0000256" key="4">
    <source>
        <dbReference type="ARBA" id="ARBA00022692"/>
    </source>
</evidence>
<proteinExistence type="predicted"/>
<feature type="transmembrane region" description="Helical" evidence="7">
    <location>
        <begin position="367"/>
        <end position="390"/>
    </location>
</feature>
<dbReference type="NCBIfam" id="TIGR00711">
    <property type="entry name" value="efflux_EmrB"/>
    <property type="match status" value="1"/>
</dbReference>
<feature type="transmembrane region" description="Helical" evidence="7">
    <location>
        <begin position="12"/>
        <end position="37"/>
    </location>
</feature>
<keyword evidence="2" id="KW-0813">Transport</keyword>
<dbReference type="PANTHER" id="PTHR23501">
    <property type="entry name" value="MAJOR FACILITATOR SUPERFAMILY"/>
    <property type="match status" value="1"/>
</dbReference>
<keyword evidence="6 7" id="KW-0472">Membrane</keyword>
<dbReference type="InterPro" id="IPR011701">
    <property type="entry name" value="MFS"/>
</dbReference>
<keyword evidence="4 7" id="KW-0812">Transmembrane</keyword>
<feature type="transmembrane region" description="Helical" evidence="7">
    <location>
        <begin position="311"/>
        <end position="331"/>
    </location>
</feature>
<feature type="transmembrane region" description="Helical" evidence="7">
    <location>
        <begin position="139"/>
        <end position="159"/>
    </location>
</feature>
<dbReference type="InterPro" id="IPR005829">
    <property type="entry name" value="Sugar_transporter_CS"/>
</dbReference>
<feature type="transmembrane region" description="Helical" evidence="7">
    <location>
        <begin position="171"/>
        <end position="191"/>
    </location>
</feature>
<feature type="transmembrane region" description="Helical" evidence="7">
    <location>
        <begin position="337"/>
        <end position="355"/>
    </location>
</feature>
<dbReference type="PANTHER" id="PTHR23501:SF174">
    <property type="entry name" value="MULTIDRUG EXPORT PROTEIN EMRB-RELATED"/>
    <property type="match status" value="1"/>
</dbReference>
<dbReference type="EMBL" id="AP027151">
    <property type="protein sequence ID" value="BDV43585.1"/>
    <property type="molecule type" value="Genomic_DNA"/>
</dbReference>
<evidence type="ECO:0000256" key="5">
    <source>
        <dbReference type="ARBA" id="ARBA00022989"/>
    </source>
</evidence>
<dbReference type="Proteomes" id="UP001317705">
    <property type="component" value="Chromosome"/>
</dbReference>
<feature type="transmembrane region" description="Helical" evidence="7">
    <location>
        <begin position="236"/>
        <end position="254"/>
    </location>
</feature>
<dbReference type="SUPFAM" id="SSF103473">
    <property type="entry name" value="MFS general substrate transporter"/>
    <property type="match status" value="1"/>
</dbReference>
<accession>A0ABM8ELX3</accession>
<feature type="transmembrane region" description="Helical" evidence="7">
    <location>
        <begin position="274"/>
        <end position="299"/>
    </location>
</feature>
<keyword evidence="10" id="KW-1185">Reference proteome</keyword>
<feature type="transmembrane region" description="Helical" evidence="7">
    <location>
        <begin position="57"/>
        <end position="75"/>
    </location>
</feature>
<sequence>MNSVGEEWRPSVNPWIIAAAVMLATFMEVLDTTIVSVALPHIAGSLSATTDEATWTLTSYLVSNAIILPASGWLAKYLGRKRFLIGCIVLFTTSSLLCGLATSMGILILARVIQGVGGGALQPISQAILLESFPPEQRGMAMAAFALGVVVAPILGPTLGGWLTDNYSWRWAFYINVPVGILAAMMIRAFIEDPPYIRAARPGRIDGIGFGLMAVALATLQIILDRGQQDDWFAADWIRWFAVISLVSLIVFIVRELLVAEPIVNLRVLQDRNFAMGIVLITMVGVALYSAITLLPIFLQTLMGYSALQSGMVVGPRGLGALLTMPVVGFLTGKVDFRKLIGVGFIIVAFSLWWFGAINLEIAMRNLIWPSILTGVGLAMIFVPLSAVAMGTLPQMEIGNASGIFNLMRNVGGSVGISAVTTMLTRDAQTHQANMVAHLTPGDLAFGLRSQALQRYLAGHADQADAARQAQGVIYGELQRQSTLWAFVDNFRMLALICLVCAGTVFFFKRVKGKRAGPAH</sequence>
<protein>
    <submittedName>
        <fullName evidence="9">EmrB/QacA family drug resistance transporter</fullName>
    </submittedName>
</protein>
<name>A0ABM8ELX3_9BACT</name>
<dbReference type="PROSITE" id="PS50850">
    <property type="entry name" value="MFS"/>
    <property type="match status" value="1"/>
</dbReference>
<feature type="domain" description="Major facilitator superfamily (MFS) profile" evidence="8">
    <location>
        <begin position="17"/>
        <end position="513"/>
    </location>
</feature>
<dbReference type="PROSITE" id="PS00217">
    <property type="entry name" value="SUGAR_TRANSPORT_2"/>
    <property type="match status" value="1"/>
</dbReference>
<feature type="transmembrane region" description="Helical" evidence="7">
    <location>
        <begin position="87"/>
        <end position="113"/>
    </location>
</feature>
<dbReference type="InterPro" id="IPR020846">
    <property type="entry name" value="MFS_dom"/>
</dbReference>
<dbReference type="PRINTS" id="PR01036">
    <property type="entry name" value="TCRTETB"/>
</dbReference>
<feature type="transmembrane region" description="Helical" evidence="7">
    <location>
        <begin position="491"/>
        <end position="508"/>
    </location>
</feature>
<reference evidence="9 10" key="1">
    <citation type="submission" date="2022-12" db="EMBL/GenBank/DDBJ databases">
        <title>Polyphasic characterization of Geotalea uranireducens NIT-SL11 newly isolated from a complex of sewage sludge and microbially reduced graphene oxide.</title>
        <authorList>
            <person name="Xie L."/>
            <person name="Yoshida N."/>
            <person name="Meng L."/>
        </authorList>
    </citation>
    <scope>NUCLEOTIDE SEQUENCE [LARGE SCALE GENOMIC DNA]</scope>
    <source>
        <strain evidence="9 10">NIT-SL11</strain>
    </source>
</reference>
<dbReference type="Gene3D" id="1.20.1250.20">
    <property type="entry name" value="MFS general substrate transporter like domains"/>
    <property type="match status" value="1"/>
</dbReference>
<dbReference type="Gene3D" id="1.20.1720.10">
    <property type="entry name" value="Multidrug resistance protein D"/>
    <property type="match status" value="1"/>
</dbReference>
<gene>
    <name evidence="9" type="ORF">GURASL_25080</name>
</gene>
<keyword evidence="3" id="KW-1003">Cell membrane</keyword>
<feature type="transmembrane region" description="Helical" evidence="7">
    <location>
        <begin position="203"/>
        <end position="224"/>
    </location>
</feature>
<organism evidence="9 10">
    <name type="scientific">Geotalea uraniireducens</name>
    <dbReference type="NCBI Taxonomy" id="351604"/>
    <lineage>
        <taxon>Bacteria</taxon>
        <taxon>Pseudomonadati</taxon>
        <taxon>Thermodesulfobacteriota</taxon>
        <taxon>Desulfuromonadia</taxon>
        <taxon>Geobacterales</taxon>
        <taxon>Geobacteraceae</taxon>
        <taxon>Geotalea</taxon>
    </lineage>
</organism>
<evidence type="ECO:0000256" key="3">
    <source>
        <dbReference type="ARBA" id="ARBA00022475"/>
    </source>
</evidence>
<evidence type="ECO:0000313" key="9">
    <source>
        <dbReference type="EMBL" id="BDV43585.1"/>
    </source>
</evidence>
<evidence type="ECO:0000256" key="6">
    <source>
        <dbReference type="ARBA" id="ARBA00023136"/>
    </source>
</evidence>
<dbReference type="CDD" id="cd17503">
    <property type="entry name" value="MFS_LmrB_MDR_like"/>
    <property type="match status" value="1"/>
</dbReference>
<evidence type="ECO:0000313" key="10">
    <source>
        <dbReference type="Proteomes" id="UP001317705"/>
    </source>
</evidence>
<dbReference type="InterPro" id="IPR036259">
    <property type="entry name" value="MFS_trans_sf"/>
</dbReference>
<evidence type="ECO:0000256" key="7">
    <source>
        <dbReference type="SAM" id="Phobius"/>
    </source>
</evidence>
<evidence type="ECO:0000259" key="8">
    <source>
        <dbReference type="PROSITE" id="PS50850"/>
    </source>
</evidence>
<dbReference type="InterPro" id="IPR004638">
    <property type="entry name" value="EmrB-like"/>
</dbReference>
<comment type="subcellular location">
    <subcellularLocation>
        <location evidence="1">Cell membrane</location>
        <topology evidence="1">Multi-pass membrane protein</topology>
    </subcellularLocation>
</comment>
<evidence type="ECO:0000256" key="2">
    <source>
        <dbReference type="ARBA" id="ARBA00022448"/>
    </source>
</evidence>
<evidence type="ECO:0000256" key="1">
    <source>
        <dbReference type="ARBA" id="ARBA00004651"/>
    </source>
</evidence>